<dbReference type="SUPFAM" id="SSF50475">
    <property type="entry name" value="FMN-binding split barrel"/>
    <property type="match status" value="1"/>
</dbReference>
<evidence type="ECO:0000313" key="3">
    <source>
        <dbReference type="Proteomes" id="UP000249061"/>
    </source>
</evidence>
<dbReference type="InterPro" id="IPR007396">
    <property type="entry name" value="TR_PAI2-type"/>
</dbReference>
<feature type="compositionally biased region" description="Basic and acidic residues" evidence="1">
    <location>
        <begin position="190"/>
        <end position="200"/>
    </location>
</feature>
<dbReference type="Proteomes" id="UP000249061">
    <property type="component" value="Unassembled WGS sequence"/>
</dbReference>
<reference evidence="2 3" key="1">
    <citation type="submission" date="2017-08" db="EMBL/GenBank/DDBJ databases">
        <title>Infants hospitalized years apart are colonized by the same room-sourced microbial strains.</title>
        <authorList>
            <person name="Brooks B."/>
            <person name="Olm M.R."/>
            <person name="Firek B.A."/>
            <person name="Baker R."/>
            <person name="Thomas B.C."/>
            <person name="Morowitz M.J."/>
            <person name="Banfield J.F."/>
        </authorList>
    </citation>
    <scope>NUCLEOTIDE SEQUENCE [LARGE SCALE GENOMIC DNA]</scope>
    <source>
        <strain evidence="2">S2_003_000_R2_14</strain>
    </source>
</reference>
<proteinExistence type="predicted"/>
<feature type="region of interest" description="Disordered" evidence="1">
    <location>
        <begin position="168"/>
        <end position="200"/>
    </location>
</feature>
<accession>A0A2W5U203</accession>
<dbReference type="InterPro" id="IPR012349">
    <property type="entry name" value="Split_barrel_FMN-bd"/>
</dbReference>
<gene>
    <name evidence="2" type="ORF">DI536_04480</name>
</gene>
<sequence length="200" mass="22872">MYLPAHFEEIRPEVLRELIARHPLGALVTRELDADHLPFHLHGDSLVAHVSRNNPLWSRVADGQEVLVIFRGADGYISPSWYPSKHETHRQVPTWNYFVVHAHGRVFVRDDVDFVRTVVAQLTKTHEAWQPQPWKMSDSPRAFIDELLQEIVGLEVQIDRLVGKAKLGQNRQQRDARGAAEGLRSTGHVELADEMTKRNG</sequence>
<comment type="caution">
    <text evidence="2">The sequence shown here is derived from an EMBL/GenBank/DDBJ whole genome shotgun (WGS) entry which is preliminary data.</text>
</comment>
<evidence type="ECO:0000256" key="1">
    <source>
        <dbReference type="SAM" id="MobiDB-lite"/>
    </source>
</evidence>
<protein>
    <submittedName>
        <fullName evidence="2">Transcriptional regulator</fullName>
    </submittedName>
</protein>
<dbReference type="PANTHER" id="PTHR35802:SF1">
    <property type="entry name" value="PROTEASE SYNTHASE AND SPORULATION PROTEIN PAI 2"/>
    <property type="match status" value="1"/>
</dbReference>
<evidence type="ECO:0000313" key="2">
    <source>
        <dbReference type="EMBL" id="PZR17575.1"/>
    </source>
</evidence>
<dbReference type="AlphaFoldDB" id="A0A2W5U203"/>
<name>A0A2W5U203_9BACT</name>
<dbReference type="Pfam" id="PF04299">
    <property type="entry name" value="FMN_bind_2"/>
    <property type="match status" value="1"/>
</dbReference>
<dbReference type="Gene3D" id="2.30.110.10">
    <property type="entry name" value="Electron Transport, Fmn-binding Protein, Chain A"/>
    <property type="match status" value="1"/>
</dbReference>
<dbReference type="EMBL" id="QFQP01000002">
    <property type="protein sequence ID" value="PZR17575.1"/>
    <property type="molecule type" value="Genomic_DNA"/>
</dbReference>
<dbReference type="PANTHER" id="PTHR35802">
    <property type="entry name" value="PROTEASE SYNTHASE AND SPORULATION PROTEIN PAI 2"/>
    <property type="match status" value="1"/>
</dbReference>
<dbReference type="PIRSF" id="PIRSF010372">
    <property type="entry name" value="PaiB"/>
    <property type="match status" value="1"/>
</dbReference>
<organism evidence="2 3">
    <name type="scientific">Archangium gephyra</name>
    <dbReference type="NCBI Taxonomy" id="48"/>
    <lineage>
        <taxon>Bacteria</taxon>
        <taxon>Pseudomonadati</taxon>
        <taxon>Myxococcota</taxon>
        <taxon>Myxococcia</taxon>
        <taxon>Myxococcales</taxon>
        <taxon>Cystobacterineae</taxon>
        <taxon>Archangiaceae</taxon>
        <taxon>Archangium</taxon>
    </lineage>
</organism>